<accession>A0A2Z4FIG4</accession>
<dbReference type="AlphaFoldDB" id="A0A2Z4FIG4"/>
<dbReference type="KEGG" id="bsed:DN745_04870"/>
<keyword evidence="2" id="KW-0004">4Fe-4S</keyword>
<dbReference type="GO" id="GO:0051539">
    <property type="term" value="F:4 iron, 4 sulfur cluster binding"/>
    <property type="evidence" value="ECO:0007669"/>
    <property type="project" value="UniProtKB-KW"/>
</dbReference>
<dbReference type="PANTHER" id="PTHR21339">
    <property type="entry name" value="RADICAL S-ADENOSYL METHIONINE DOMAIN-CONTAINING PROTEIN 2"/>
    <property type="match status" value="1"/>
</dbReference>
<evidence type="ECO:0000256" key="1">
    <source>
        <dbReference type="ARBA" id="ARBA00001966"/>
    </source>
</evidence>
<evidence type="ECO:0000256" key="3">
    <source>
        <dbReference type="SAM" id="MobiDB-lite"/>
    </source>
</evidence>
<proteinExistence type="predicted"/>
<feature type="compositionally biased region" description="Gly residues" evidence="3">
    <location>
        <begin position="1"/>
        <end position="16"/>
    </location>
</feature>
<keyword evidence="2" id="KW-0479">Metal-binding</keyword>
<sequence length="86" mass="9129">MADEAFGGGGGLGGGCDRGEGMTGSYAMGERAGRFFDNTMGAHTYSRPILEVGIHKAFSQVSFDLETFQARGGEYDWRVGSQPASR</sequence>
<dbReference type="OrthoDB" id="308557at2"/>
<dbReference type="Proteomes" id="UP000249799">
    <property type="component" value="Chromosome"/>
</dbReference>
<evidence type="ECO:0000256" key="2">
    <source>
        <dbReference type="ARBA" id="ARBA00022485"/>
    </source>
</evidence>
<feature type="region of interest" description="Disordered" evidence="3">
    <location>
        <begin position="1"/>
        <end position="20"/>
    </location>
</feature>
<name>A0A2Z4FIG4_9DELT</name>
<evidence type="ECO:0000313" key="5">
    <source>
        <dbReference type="Proteomes" id="UP000249799"/>
    </source>
</evidence>
<dbReference type="PANTHER" id="PTHR21339:SF0">
    <property type="entry name" value="S-ADENOSYLMETHIONINE-DEPENDENT NUCLEOTIDE DEHYDRATASE RSAD2"/>
    <property type="match status" value="1"/>
</dbReference>
<dbReference type="EMBL" id="CP030032">
    <property type="protein sequence ID" value="AWV88703.1"/>
    <property type="molecule type" value="Genomic_DNA"/>
</dbReference>
<evidence type="ECO:0000313" key="4">
    <source>
        <dbReference type="EMBL" id="AWV88703.1"/>
    </source>
</evidence>
<keyword evidence="2" id="KW-0408">Iron</keyword>
<keyword evidence="5" id="KW-1185">Reference proteome</keyword>
<keyword evidence="2" id="KW-0411">Iron-sulfur</keyword>
<gene>
    <name evidence="4" type="ORF">DN745_04870</name>
</gene>
<comment type="cofactor">
    <cofactor evidence="1">
        <name>[4Fe-4S] cluster</name>
        <dbReference type="ChEBI" id="CHEBI:49883"/>
    </cofactor>
</comment>
<dbReference type="InterPro" id="IPR051196">
    <property type="entry name" value="RSAD2/Viperin_antiviral"/>
</dbReference>
<organism evidence="4 5">
    <name type="scientific">Bradymonas sediminis</name>
    <dbReference type="NCBI Taxonomy" id="1548548"/>
    <lineage>
        <taxon>Bacteria</taxon>
        <taxon>Deltaproteobacteria</taxon>
        <taxon>Bradymonadales</taxon>
        <taxon>Bradymonadaceae</taxon>
        <taxon>Bradymonas</taxon>
    </lineage>
</organism>
<protein>
    <submittedName>
        <fullName evidence="4">Uncharacterized protein</fullName>
    </submittedName>
</protein>
<reference evidence="4 5" key="1">
    <citation type="submission" date="2018-06" db="EMBL/GenBank/DDBJ databases">
        <title>Lujinxingia sediminis gen. nov. sp. nov., a new facultative anaerobic member of the class Deltaproteobacteria, and proposal of Lujinxingaceae fam. nov.</title>
        <authorList>
            <person name="Guo L.-Y."/>
            <person name="Li C.-M."/>
            <person name="Wang S."/>
            <person name="Du Z.-J."/>
        </authorList>
    </citation>
    <scope>NUCLEOTIDE SEQUENCE [LARGE SCALE GENOMIC DNA]</scope>
    <source>
        <strain evidence="4 5">FA350</strain>
    </source>
</reference>